<name>C6LIJ3_9FIRM</name>
<reference evidence="1" key="1">
    <citation type="submission" date="2009-07" db="EMBL/GenBank/DDBJ databases">
        <authorList>
            <person name="Weinstock G."/>
            <person name="Sodergren E."/>
            <person name="Clifton S."/>
            <person name="Fulton L."/>
            <person name="Fulton B."/>
            <person name="Courtney L."/>
            <person name="Fronick C."/>
            <person name="Harrison M."/>
            <person name="Strong C."/>
            <person name="Farmer C."/>
            <person name="Delahaunty K."/>
            <person name="Markovic C."/>
            <person name="Hall O."/>
            <person name="Minx P."/>
            <person name="Tomlinson C."/>
            <person name="Mitreva M."/>
            <person name="Nelson J."/>
            <person name="Hou S."/>
            <person name="Wollam A."/>
            <person name="Pepin K.H."/>
            <person name="Johnson M."/>
            <person name="Bhonagiri V."/>
            <person name="Nash W.E."/>
            <person name="Warren W."/>
            <person name="Chinwalla A."/>
            <person name="Mardis E.R."/>
            <person name="Wilson R.K."/>
        </authorList>
    </citation>
    <scope>NUCLEOTIDE SEQUENCE [LARGE SCALE GENOMIC DNA]</scope>
    <source>
        <strain evidence="1">DSM 14469</strain>
    </source>
</reference>
<gene>
    <name evidence="1" type="ORF">BRYFOR_08431</name>
</gene>
<dbReference type="AlphaFoldDB" id="C6LIJ3"/>
<sequence length="92" mass="9805">MIVRLGVVVEALCAVPGVDAGNFAKLGEQTEVAVHGAKADIGIYLPEILINGICCRVVFAPCEKMFDGFSLAAIFYICHITSKTIIIPVLII</sequence>
<dbReference type="EMBL" id="ACCL02000017">
    <property type="protein sequence ID" value="EET59575.1"/>
    <property type="molecule type" value="Genomic_DNA"/>
</dbReference>
<keyword evidence="2" id="KW-1185">Reference proteome</keyword>
<evidence type="ECO:0000313" key="2">
    <source>
        <dbReference type="Proteomes" id="UP000005561"/>
    </source>
</evidence>
<dbReference type="Proteomes" id="UP000005561">
    <property type="component" value="Unassembled WGS sequence"/>
</dbReference>
<evidence type="ECO:0000313" key="1">
    <source>
        <dbReference type="EMBL" id="EET59575.1"/>
    </source>
</evidence>
<accession>C6LIJ3</accession>
<proteinExistence type="predicted"/>
<comment type="caution">
    <text evidence="1">The sequence shown here is derived from an EMBL/GenBank/DDBJ whole genome shotgun (WGS) entry which is preliminary data.</text>
</comment>
<organism evidence="1 2">
    <name type="scientific">Marvinbryantia formatexigens DSM 14469</name>
    <dbReference type="NCBI Taxonomy" id="478749"/>
    <lineage>
        <taxon>Bacteria</taxon>
        <taxon>Bacillati</taxon>
        <taxon>Bacillota</taxon>
        <taxon>Clostridia</taxon>
        <taxon>Lachnospirales</taxon>
        <taxon>Lachnospiraceae</taxon>
        <taxon>Marvinbryantia</taxon>
    </lineage>
</organism>
<protein>
    <submittedName>
        <fullName evidence="1">Uncharacterized protein</fullName>
    </submittedName>
</protein>